<evidence type="ECO:0000313" key="2">
    <source>
        <dbReference type="Proteomes" id="UP000343335"/>
    </source>
</evidence>
<proteinExistence type="predicted"/>
<evidence type="ECO:0008006" key="3">
    <source>
        <dbReference type="Google" id="ProtNLM"/>
    </source>
</evidence>
<protein>
    <recommendedName>
        <fullName evidence="3">XRE family transcriptional regulator</fullName>
    </recommendedName>
</protein>
<dbReference type="RefSeq" id="WP_150664630.1">
    <property type="nucleotide sequence ID" value="NZ_CABPSA010000004.1"/>
</dbReference>
<evidence type="ECO:0000313" key="1">
    <source>
        <dbReference type="EMBL" id="VVE10351.1"/>
    </source>
</evidence>
<dbReference type="AlphaFoldDB" id="A0A5E4VDY7"/>
<sequence length="85" mass="9365">MPNAIPLDVRVDWFRVLTDLCRDGGSLYQLARDTSIPRSSLQSYKAGSEPTHAVGMCLLAHWSAKVGRPGADAPLVTRYQPINVR</sequence>
<dbReference type="OrthoDB" id="9155114at2"/>
<name>A0A5E4VDY7_9BURK</name>
<gene>
    <name evidence="1" type="ORF">PCO31010_02615</name>
</gene>
<accession>A0A5E4VDY7</accession>
<dbReference type="Proteomes" id="UP000343335">
    <property type="component" value="Unassembled WGS sequence"/>
</dbReference>
<reference evidence="1 2" key="1">
    <citation type="submission" date="2019-08" db="EMBL/GenBank/DDBJ databases">
        <authorList>
            <person name="Peeters C."/>
        </authorList>
    </citation>
    <scope>NUCLEOTIDE SEQUENCE [LARGE SCALE GENOMIC DNA]</scope>
    <source>
        <strain evidence="1 2">LMG 31010</strain>
    </source>
</reference>
<dbReference type="EMBL" id="CABPSA010000004">
    <property type="protein sequence ID" value="VVE10351.1"/>
    <property type="molecule type" value="Genomic_DNA"/>
</dbReference>
<organism evidence="1 2">
    <name type="scientific">Pandoraea commovens</name>
    <dbReference type="NCBI Taxonomy" id="2508289"/>
    <lineage>
        <taxon>Bacteria</taxon>
        <taxon>Pseudomonadati</taxon>
        <taxon>Pseudomonadota</taxon>
        <taxon>Betaproteobacteria</taxon>
        <taxon>Burkholderiales</taxon>
        <taxon>Burkholderiaceae</taxon>
        <taxon>Pandoraea</taxon>
    </lineage>
</organism>